<dbReference type="InterPro" id="IPR038635">
    <property type="entry name" value="CCR4-NOT_su2/3/5_C_sf"/>
</dbReference>
<evidence type="ECO:0000256" key="2">
    <source>
        <dbReference type="ARBA" id="ARBA00023015"/>
    </source>
</evidence>
<sequence>PEYHLPSCYNVQPPPPAQSKIGSFADETLFYIFYSMPRDILQEAAAQELYNRNWRYHKELRVWLTKEQGTEPFAKTQTFERGNYILFDPASWEKVKKEIFLMYESLEERPTAMLSSMGGSSSSTNLGSLAPGNLQQAVAQQNLAANSMNMTSLMSLGNLPSAGVSGLNAGTLAGLGANPAQLQQLHNQYPTTPGSAGPHHQLGGPVSGLAQGGHYTLHR</sequence>
<evidence type="ECO:0000256" key="3">
    <source>
        <dbReference type="ARBA" id="ARBA00023163"/>
    </source>
</evidence>
<dbReference type="Gene3D" id="2.30.30.1020">
    <property type="entry name" value="CCR4-NOT complex subunit 2/3/5, C-terminal domain"/>
    <property type="match status" value="1"/>
</dbReference>
<evidence type="ECO:0000313" key="6">
    <source>
        <dbReference type="EMBL" id="CAG8761015.1"/>
    </source>
</evidence>
<accession>A0A9N9NQK0</accession>
<dbReference type="EMBL" id="CAJVPV010040828">
    <property type="protein sequence ID" value="CAG8761015.1"/>
    <property type="molecule type" value="Genomic_DNA"/>
</dbReference>
<comment type="similarity">
    <text evidence="1">Belongs to the CNOT2/3/5 family.</text>
</comment>
<dbReference type="GO" id="GO:0006355">
    <property type="term" value="P:regulation of DNA-templated transcription"/>
    <property type="evidence" value="ECO:0007669"/>
    <property type="project" value="InterPro"/>
</dbReference>
<dbReference type="GO" id="GO:0030015">
    <property type="term" value="C:CCR4-NOT core complex"/>
    <property type="evidence" value="ECO:0007669"/>
    <property type="project" value="InterPro"/>
</dbReference>
<dbReference type="Pfam" id="PF04153">
    <property type="entry name" value="NOT2_3_5_C"/>
    <property type="match status" value="1"/>
</dbReference>
<protein>
    <submittedName>
        <fullName evidence="6">14757_t:CDS:1</fullName>
    </submittedName>
</protein>
<name>A0A9N9NQK0_9GLOM</name>
<gene>
    <name evidence="6" type="ORF">AMORRO_LOCUS15923</name>
</gene>
<evidence type="ECO:0000313" key="7">
    <source>
        <dbReference type="Proteomes" id="UP000789342"/>
    </source>
</evidence>
<evidence type="ECO:0000256" key="4">
    <source>
        <dbReference type="SAM" id="MobiDB-lite"/>
    </source>
</evidence>
<dbReference type="InterPro" id="IPR007282">
    <property type="entry name" value="NOT2/3/5_C"/>
</dbReference>
<evidence type="ECO:0000259" key="5">
    <source>
        <dbReference type="Pfam" id="PF04153"/>
    </source>
</evidence>
<dbReference type="Proteomes" id="UP000789342">
    <property type="component" value="Unassembled WGS sequence"/>
</dbReference>
<evidence type="ECO:0000256" key="1">
    <source>
        <dbReference type="ARBA" id="ARBA00007682"/>
    </source>
</evidence>
<feature type="non-terminal residue" evidence="6">
    <location>
        <position position="1"/>
    </location>
</feature>
<keyword evidence="2" id="KW-0805">Transcription regulation</keyword>
<proteinExistence type="inferred from homology"/>
<feature type="domain" description="NOT2/NOT3/NOT5 C-terminal" evidence="5">
    <location>
        <begin position="1"/>
        <end position="106"/>
    </location>
</feature>
<keyword evidence="3" id="KW-0804">Transcription</keyword>
<feature type="non-terminal residue" evidence="6">
    <location>
        <position position="219"/>
    </location>
</feature>
<comment type="caution">
    <text evidence="6">The sequence shown here is derived from an EMBL/GenBank/DDBJ whole genome shotgun (WGS) entry which is preliminary data.</text>
</comment>
<dbReference type="OrthoDB" id="25391at2759"/>
<feature type="region of interest" description="Disordered" evidence="4">
    <location>
        <begin position="187"/>
        <end position="219"/>
    </location>
</feature>
<reference evidence="6" key="1">
    <citation type="submission" date="2021-06" db="EMBL/GenBank/DDBJ databases">
        <authorList>
            <person name="Kallberg Y."/>
            <person name="Tangrot J."/>
            <person name="Rosling A."/>
        </authorList>
    </citation>
    <scope>NUCLEOTIDE SEQUENCE</scope>
    <source>
        <strain evidence="6">CL551</strain>
    </source>
</reference>
<dbReference type="InterPro" id="IPR040168">
    <property type="entry name" value="Not2/3/5"/>
</dbReference>
<keyword evidence="7" id="KW-1185">Reference proteome</keyword>
<dbReference type="AlphaFoldDB" id="A0A9N9NQK0"/>
<dbReference type="GO" id="GO:0000289">
    <property type="term" value="P:nuclear-transcribed mRNA poly(A) tail shortening"/>
    <property type="evidence" value="ECO:0007669"/>
    <property type="project" value="UniProtKB-ARBA"/>
</dbReference>
<organism evidence="6 7">
    <name type="scientific">Acaulospora morrowiae</name>
    <dbReference type="NCBI Taxonomy" id="94023"/>
    <lineage>
        <taxon>Eukaryota</taxon>
        <taxon>Fungi</taxon>
        <taxon>Fungi incertae sedis</taxon>
        <taxon>Mucoromycota</taxon>
        <taxon>Glomeromycotina</taxon>
        <taxon>Glomeromycetes</taxon>
        <taxon>Diversisporales</taxon>
        <taxon>Acaulosporaceae</taxon>
        <taxon>Acaulospora</taxon>
    </lineage>
</organism>
<dbReference type="PANTHER" id="PTHR23326">
    <property type="entry name" value="CCR4 NOT-RELATED"/>
    <property type="match status" value="1"/>
</dbReference>